<dbReference type="AlphaFoldDB" id="A0AAU1U8S9"/>
<sequence>MGSSKQRRGNTRQRIQDVALELFAEQGYEKTSLREIAEHLDVTKAALYYHFKTKEDIVVSLFEDLTRPIDELIEWGREQPDTLETKQELMERYSLALHGAGPLFRFMQENQATMRELSIGELFKDRMKALLDQLLPEDATLTERVRCFSAIFSMHAGLFVLKDVEGDPEEKRKAILEVATDLVTQAQRGA</sequence>
<dbReference type="InterPro" id="IPR001647">
    <property type="entry name" value="HTH_TetR"/>
</dbReference>
<dbReference type="Pfam" id="PF00440">
    <property type="entry name" value="TetR_N"/>
    <property type="match status" value="1"/>
</dbReference>
<dbReference type="PRINTS" id="PR00455">
    <property type="entry name" value="HTHTETR"/>
</dbReference>
<evidence type="ECO:0000313" key="4">
    <source>
        <dbReference type="EMBL" id="WTS13816.1"/>
    </source>
</evidence>
<proteinExistence type="predicted"/>
<dbReference type="Gene3D" id="1.10.357.10">
    <property type="entry name" value="Tetracycline Repressor, domain 2"/>
    <property type="match status" value="1"/>
</dbReference>
<dbReference type="EMBL" id="CP108195">
    <property type="protein sequence ID" value="WTS13816.1"/>
    <property type="molecule type" value="Genomic_DNA"/>
</dbReference>
<evidence type="ECO:0000256" key="1">
    <source>
        <dbReference type="ARBA" id="ARBA00023125"/>
    </source>
</evidence>
<organism evidence="4">
    <name type="scientific">Streptomyces sp. NBC_00119</name>
    <dbReference type="NCBI Taxonomy" id="2975659"/>
    <lineage>
        <taxon>Bacteria</taxon>
        <taxon>Bacillati</taxon>
        <taxon>Actinomycetota</taxon>
        <taxon>Actinomycetes</taxon>
        <taxon>Kitasatosporales</taxon>
        <taxon>Streptomycetaceae</taxon>
        <taxon>Streptomyces</taxon>
    </lineage>
</organism>
<gene>
    <name evidence="4" type="ORF">OHU69_23840</name>
</gene>
<dbReference type="InterPro" id="IPR023772">
    <property type="entry name" value="DNA-bd_HTH_TetR-type_CS"/>
</dbReference>
<feature type="domain" description="HTH tetR-type" evidence="3">
    <location>
        <begin position="9"/>
        <end position="69"/>
    </location>
</feature>
<accession>A0AAU1U8S9</accession>
<feature type="DNA-binding region" description="H-T-H motif" evidence="2">
    <location>
        <begin position="32"/>
        <end position="51"/>
    </location>
</feature>
<dbReference type="InterPro" id="IPR050624">
    <property type="entry name" value="HTH-type_Tx_Regulator"/>
</dbReference>
<name>A0AAU1U8S9_9ACTN</name>
<protein>
    <submittedName>
        <fullName evidence="4">TetR/AcrR family transcriptional regulator</fullName>
    </submittedName>
</protein>
<dbReference type="PROSITE" id="PS50977">
    <property type="entry name" value="HTH_TETR_2"/>
    <property type="match status" value="1"/>
</dbReference>
<dbReference type="PANTHER" id="PTHR43479:SF11">
    <property type="entry name" value="ACREF_ENVCD OPERON REPRESSOR-RELATED"/>
    <property type="match status" value="1"/>
</dbReference>
<reference evidence="4" key="1">
    <citation type="submission" date="2022-10" db="EMBL/GenBank/DDBJ databases">
        <title>The complete genomes of actinobacterial strains from the NBC collection.</title>
        <authorList>
            <person name="Joergensen T.S."/>
            <person name="Alvarez Arevalo M."/>
            <person name="Sterndorff E.B."/>
            <person name="Faurdal D."/>
            <person name="Vuksanovic O."/>
            <person name="Mourched A.-S."/>
            <person name="Charusanti P."/>
            <person name="Shaw S."/>
            <person name="Blin K."/>
            <person name="Weber T."/>
        </authorList>
    </citation>
    <scope>NUCLEOTIDE SEQUENCE</scope>
    <source>
        <strain evidence="4">NBC_00119</strain>
    </source>
</reference>
<keyword evidence="1 2" id="KW-0238">DNA-binding</keyword>
<dbReference type="PANTHER" id="PTHR43479">
    <property type="entry name" value="ACREF/ENVCD OPERON REPRESSOR-RELATED"/>
    <property type="match status" value="1"/>
</dbReference>
<dbReference type="PROSITE" id="PS01081">
    <property type="entry name" value="HTH_TETR_1"/>
    <property type="match status" value="1"/>
</dbReference>
<dbReference type="GO" id="GO:0003677">
    <property type="term" value="F:DNA binding"/>
    <property type="evidence" value="ECO:0007669"/>
    <property type="project" value="UniProtKB-UniRule"/>
</dbReference>
<evidence type="ECO:0000256" key="2">
    <source>
        <dbReference type="PROSITE-ProRule" id="PRU00335"/>
    </source>
</evidence>
<dbReference type="SUPFAM" id="SSF46689">
    <property type="entry name" value="Homeodomain-like"/>
    <property type="match status" value="1"/>
</dbReference>
<dbReference type="InterPro" id="IPR009057">
    <property type="entry name" value="Homeodomain-like_sf"/>
</dbReference>
<evidence type="ECO:0000259" key="3">
    <source>
        <dbReference type="PROSITE" id="PS50977"/>
    </source>
</evidence>